<evidence type="ECO:0000256" key="1">
    <source>
        <dbReference type="ARBA" id="ARBA00038248"/>
    </source>
</evidence>
<dbReference type="RefSeq" id="WP_073164601.1">
    <property type="nucleotide sequence ID" value="NZ_FQZE01000002.1"/>
</dbReference>
<comment type="similarity">
    <text evidence="1">Belongs to the UPF0332 family.</text>
</comment>
<organism evidence="3 4">
    <name type="scientific">Tangfeifania diversioriginum</name>
    <dbReference type="NCBI Taxonomy" id="1168035"/>
    <lineage>
        <taxon>Bacteria</taxon>
        <taxon>Pseudomonadati</taxon>
        <taxon>Bacteroidota</taxon>
        <taxon>Bacteroidia</taxon>
        <taxon>Marinilabiliales</taxon>
        <taxon>Prolixibacteraceae</taxon>
        <taxon>Tangfeifania</taxon>
    </lineage>
</organism>
<accession>A0A1M6B4G5</accession>
<dbReference type="PANTHER" id="PTHR36565:SF1">
    <property type="entry name" value="UPF0332 PROTEIN TM_1000"/>
    <property type="match status" value="1"/>
</dbReference>
<dbReference type="Pfam" id="PF05168">
    <property type="entry name" value="HEPN"/>
    <property type="match status" value="1"/>
</dbReference>
<name>A0A1M6B4G5_9BACT</name>
<dbReference type="AlphaFoldDB" id="A0A1M6B4G5"/>
<dbReference type="OrthoDB" id="1494057at2"/>
<dbReference type="STRING" id="1168035.SAMN05444280_10284"/>
<dbReference type="InterPro" id="IPR052226">
    <property type="entry name" value="UPF0332_toxin"/>
</dbReference>
<sequence length="129" mass="15234">MKGTKQDLIKYRLARAKDTLDDAQILAKREKWNSTINRLYYSAYYAVMALLLTSDLKPTTHNGAKYNFSEHFIKTGKIKKEFGKIYSQLFTWRQKGDYDDLFDFDKDKVLPYFPSVISLIEEIEKMVEK</sequence>
<dbReference type="InterPro" id="IPR007842">
    <property type="entry name" value="HEPN_dom"/>
</dbReference>
<gene>
    <name evidence="3" type="ORF">SAMN05444280_10284</name>
</gene>
<dbReference type="Gene3D" id="1.20.120.330">
    <property type="entry name" value="Nucleotidyltransferases domain 2"/>
    <property type="match status" value="1"/>
</dbReference>
<evidence type="ECO:0000313" key="4">
    <source>
        <dbReference type="Proteomes" id="UP000184050"/>
    </source>
</evidence>
<dbReference type="PANTHER" id="PTHR36565">
    <property type="entry name" value="UPF0332 PROTEIN TM_1000"/>
    <property type="match status" value="1"/>
</dbReference>
<keyword evidence="4" id="KW-1185">Reference proteome</keyword>
<protein>
    <submittedName>
        <fullName evidence="3">Uncharacterized protein, contains HEPN domain, UPF0332 family</fullName>
    </submittedName>
</protein>
<reference evidence="3 4" key="1">
    <citation type="submission" date="2016-11" db="EMBL/GenBank/DDBJ databases">
        <authorList>
            <person name="Jaros S."/>
            <person name="Januszkiewicz K."/>
            <person name="Wedrychowicz H."/>
        </authorList>
    </citation>
    <scope>NUCLEOTIDE SEQUENCE [LARGE SCALE GENOMIC DNA]</scope>
    <source>
        <strain evidence="3 4">DSM 27063</strain>
    </source>
</reference>
<proteinExistence type="inferred from homology"/>
<feature type="domain" description="HEPN" evidence="2">
    <location>
        <begin position="10"/>
        <end position="122"/>
    </location>
</feature>
<evidence type="ECO:0000313" key="3">
    <source>
        <dbReference type="EMBL" id="SHI43621.1"/>
    </source>
</evidence>
<dbReference type="Proteomes" id="UP000184050">
    <property type="component" value="Unassembled WGS sequence"/>
</dbReference>
<dbReference type="EMBL" id="FQZE01000002">
    <property type="protein sequence ID" value="SHI43621.1"/>
    <property type="molecule type" value="Genomic_DNA"/>
</dbReference>
<evidence type="ECO:0000259" key="2">
    <source>
        <dbReference type="Pfam" id="PF05168"/>
    </source>
</evidence>